<comment type="caution">
    <text evidence="1">The sequence shown here is derived from an EMBL/GenBank/DDBJ whole genome shotgun (WGS) entry which is preliminary data.</text>
</comment>
<sequence>MNDLPCLRRAALRALCECDPAEKSLQATALHEGFDRFHLDPALRLDEPAEGTLPGRPPLPRLVEPRQVPMRSPFTPEGRAALLHAVAHIEFNAINLALDAVWRFADMPPAFYSDWIRVAAEEAMHFGLVREHLRSLGRDYGDFEAHDGLWLMTQRTAADVLARMALVPRTLEARGLDAAPPMQEKFRRAGDARAVDILDVILRDEVGHVAVGNRWYRWACAQRGLDPIAHYPLLTAQYKAPRLRPPFNYAARLAAEFTQAELLALEQQA</sequence>
<dbReference type="CDD" id="cd00657">
    <property type="entry name" value="Ferritin_like"/>
    <property type="match status" value="1"/>
</dbReference>
<dbReference type="Proteomes" id="UP001293718">
    <property type="component" value="Unassembled WGS sequence"/>
</dbReference>
<dbReference type="PANTHER" id="PTHR42782:SF4">
    <property type="entry name" value="DUF455 DOMAIN-CONTAINING PROTEIN"/>
    <property type="match status" value="1"/>
</dbReference>
<dbReference type="InterPro" id="IPR009078">
    <property type="entry name" value="Ferritin-like_SF"/>
</dbReference>
<dbReference type="SUPFAM" id="SSF47240">
    <property type="entry name" value="Ferritin-like"/>
    <property type="match status" value="1"/>
</dbReference>
<dbReference type="InterPro" id="IPR007402">
    <property type="entry name" value="DUF455"/>
</dbReference>
<dbReference type="InterPro" id="IPR011197">
    <property type="entry name" value="UCP012318"/>
</dbReference>
<dbReference type="Pfam" id="PF04305">
    <property type="entry name" value="DUF455"/>
    <property type="match status" value="1"/>
</dbReference>
<dbReference type="EMBL" id="JAXOJX010000010">
    <property type="protein sequence ID" value="MDZ5456590.1"/>
    <property type="molecule type" value="Genomic_DNA"/>
</dbReference>
<evidence type="ECO:0000313" key="2">
    <source>
        <dbReference type="Proteomes" id="UP001293718"/>
    </source>
</evidence>
<evidence type="ECO:0000313" key="1">
    <source>
        <dbReference type="EMBL" id="MDZ5456590.1"/>
    </source>
</evidence>
<proteinExistence type="predicted"/>
<reference evidence="1 2" key="1">
    <citation type="submission" date="2023-11" db="EMBL/GenBank/DDBJ databases">
        <title>Draft genome of Azohydromonas lata strain H1 (DSM1123), a polyhydroxyalkanoate producer.</title>
        <authorList>
            <person name="Traversa D."/>
            <person name="D'Addabbo P."/>
            <person name="Pazzani C."/>
            <person name="Manzari C."/>
            <person name="Chiara M."/>
            <person name="Scrascia M."/>
        </authorList>
    </citation>
    <scope>NUCLEOTIDE SEQUENCE [LARGE SCALE GENOMIC DNA]</scope>
    <source>
        <strain evidence="1 2">H1</strain>
    </source>
</reference>
<protein>
    <submittedName>
        <fullName evidence="1">Ferritin-like domain-containing protein</fullName>
    </submittedName>
</protein>
<name>A0ABU5IDI7_9BURK</name>
<keyword evidence="2" id="KW-1185">Reference proteome</keyword>
<accession>A0ABU5IDI7</accession>
<dbReference type="RefSeq" id="WP_322465150.1">
    <property type="nucleotide sequence ID" value="NZ_JAXOJX010000010.1"/>
</dbReference>
<organism evidence="1 2">
    <name type="scientific">Azohydromonas lata</name>
    <dbReference type="NCBI Taxonomy" id="45677"/>
    <lineage>
        <taxon>Bacteria</taxon>
        <taxon>Pseudomonadati</taxon>
        <taxon>Pseudomonadota</taxon>
        <taxon>Betaproteobacteria</taxon>
        <taxon>Burkholderiales</taxon>
        <taxon>Sphaerotilaceae</taxon>
        <taxon>Azohydromonas</taxon>
    </lineage>
</organism>
<dbReference type="PIRSF" id="PIRSF012318">
    <property type="entry name" value="UCP012318"/>
    <property type="match status" value="1"/>
</dbReference>
<gene>
    <name evidence="1" type="ORF">SM757_08370</name>
</gene>
<dbReference type="PANTHER" id="PTHR42782">
    <property type="entry name" value="SI:CH73-314G15.3"/>
    <property type="match status" value="1"/>
</dbReference>